<dbReference type="PIRSF" id="PIRSF006816">
    <property type="entry name" value="Cyc3_hyd_g"/>
    <property type="match status" value="1"/>
</dbReference>
<dbReference type="GO" id="GO:0051537">
    <property type="term" value="F:2 iron, 2 sulfur cluster binding"/>
    <property type="evidence" value="ECO:0007669"/>
    <property type="project" value="UniProtKB-KW"/>
</dbReference>
<evidence type="ECO:0000313" key="4">
    <source>
        <dbReference type="EMBL" id="MBF1283307.1"/>
    </source>
</evidence>
<dbReference type="AlphaFoldDB" id="A0A930GZQ8"/>
<dbReference type="PROSITE" id="PS51384">
    <property type="entry name" value="FAD_FR"/>
    <property type="match status" value="1"/>
</dbReference>
<dbReference type="InterPro" id="IPR039261">
    <property type="entry name" value="FNR_nucleotide-bd"/>
</dbReference>
<evidence type="ECO:0000256" key="2">
    <source>
        <dbReference type="PIRSR" id="PIRSR006816-2"/>
    </source>
</evidence>
<feature type="binding site" evidence="2">
    <location>
        <position position="233"/>
    </location>
    <ligand>
        <name>[2Fe-2S] cluster</name>
        <dbReference type="ChEBI" id="CHEBI:190135"/>
    </ligand>
</feature>
<dbReference type="PANTHER" id="PTHR43513">
    <property type="entry name" value="DIHYDROOROTATE DEHYDROGENASE B (NAD(+)), ELECTRON TRANSFER SUBUNIT"/>
    <property type="match status" value="1"/>
</dbReference>
<feature type="binding site" evidence="2">
    <location>
        <position position="230"/>
    </location>
    <ligand>
        <name>[2Fe-2S] cluster</name>
        <dbReference type="ChEBI" id="CHEBI:190135"/>
    </ligand>
</feature>
<comment type="caution">
    <text evidence="4">The sequence shown here is derived from an EMBL/GenBank/DDBJ whole genome shotgun (WGS) entry which is preliminary data.</text>
</comment>
<dbReference type="GO" id="GO:0006221">
    <property type="term" value="P:pyrimidine nucleotide biosynthetic process"/>
    <property type="evidence" value="ECO:0007669"/>
    <property type="project" value="InterPro"/>
</dbReference>
<gene>
    <name evidence="4" type="ORF">HXM93_02055</name>
</gene>
<dbReference type="InterPro" id="IPR017938">
    <property type="entry name" value="Riboflavin_synthase-like_b-brl"/>
</dbReference>
<sequence length="293" mass="32319">MYKITRVEHLVDKDWLMDVEAPYVARKAEPGQFMIAKLGELGERIPLTIADYDREKGTITIVFQVIGASTEKFSHLKAGDYFTDIVGPLGRPSELVEMTKEELEKESIIFIAGGVGAAPVYPQVKWLHERGIEADVILGARNKDLLIMEEDLRKVAKNVYVTTDDGSYGDKGVVTDVLKRLVNEEGKKYTRCIAIGPVIMMKFAALTTKELGIPTIVSMNPIMIDGTGMCGACRLVVGDQVKFACVDGPEFDGHLVDFNLAMKRQQTYKTEEGKALLELLEAEKSHGGCGNCN</sequence>
<keyword evidence="2" id="KW-0411">Iron-sulfur</keyword>
<dbReference type="EMBL" id="JABZRD010000087">
    <property type="protein sequence ID" value="MBF1283307.1"/>
    <property type="molecule type" value="Genomic_DNA"/>
</dbReference>
<organism evidence="4 5">
    <name type="scientific">Oribacterium parvum</name>
    <dbReference type="NCBI Taxonomy" id="1501329"/>
    <lineage>
        <taxon>Bacteria</taxon>
        <taxon>Bacillati</taxon>
        <taxon>Bacillota</taxon>
        <taxon>Clostridia</taxon>
        <taxon>Lachnospirales</taxon>
        <taxon>Lachnospiraceae</taxon>
        <taxon>Oribacterium</taxon>
    </lineage>
</organism>
<dbReference type="CDD" id="cd06219">
    <property type="entry name" value="DHOD_e_trans_like1"/>
    <property type="match status" value="1"/>
</dbReference>
<keyword evidence="2" id="KW-0479">Metal-binding</keyword>
<dbReference type="NCBIfam" id="NF004862">
    <property type="entry name" value="PRK06222.1"/>
    <property type="match status" value="1"/>
</dbReference>
<feature type="binding site" evidence="2">
    <location>
        <position position="245"/>
    </location>
    <ligand>
        <name>[2Fe-2S] cluster</name>
        <dbReference type="ChEBI" id="CHEBI:190135"/>
    </ligand>
</feature>
<comment type="cofactor">
    <cofactor evidence="2">
        <name>[2Fe-2S] cluster</name>
        <dbReference type="ChEBI" id="CHEBI:190135"/>
    </cofactor>
    <text evidence="2">Binds 1 [2Fe-2S] cluster per subunit.</text>
</comment>
<evidence type="ECO:0000259" key="3">
    <source>
        <dbReference type="PROSITE" id="PS51384"/>
    </source>
</evidence>
<evidence type="ECO:0000313" key="5">
    <source>
        <dbReference type="Proteomes" id="UP000709351"/>
    </source>
</evidence>
<dbReference type="Gene3D" id="3.40.50.80">
    <property type="entry name" value="Nucleotide-binding domain of ferredoxin-NADP reductase (FNR) module"/>
    <property type="match status" value="1"/>
</dbReference>
<evidence type="ECO:0000256" key="1">
    <source>
        <dbReference type="PIRSR" id="PIRSR006816-1"/>
    </source>
</evidence>
<feature type="binding site" evidence="1">
    <location>
        <begin position="62"/>
        <end position="64"/>
    </location>
    <ligand>
        <name>FAD</name>
        <dbReference type="ChEBI" id="CHEBI:57692"/>
    </ligand>
</feature>
<proteinExistence type="predicted"/>
<keyword evidence="1" id="KW-0285">Flavoprotein</keyword>
<protein>
    <submittedName>
        <fullName evidence="4">Sulfide/dihydroorotate dehydrogenase-like FAD/NAD-binding protein</fullName>
    </submittedName>
</protein>
<reference evidence="4" key="1">
    <citation type="submission" date="2020-04" db="EMBL/GenBank/DDBJ databases">
        <title>Deep metagenomics examines the oral microbiome during advanced dental caries in children, revealing novel taxa and co-occurrences with host molecules.</title>
        <authorList>
            <person name="Baker J.L."/>
            <person name="Morton J.T."/>
            <person name="Dinis M."/>
            <person name="Alvarez R."/>
            <person name="Tran N.C."/>
            <person name="Knight R."/>
            <person name="Edlund A."/>
        </authorList>
    </citation>
    <scope>NUCLEOTIDE SEQUENCE</scope>
    <source>
        <strain evidence="4">JCVI_24_bin.2</strain>
    </source>
</reference>
<dbReference type="Pfam" id="PF10418">
    <property type="entry name" value="DHODB_Fe-S_bind"/>
    <property type="match status" value="1"/>
</dbReference>
<name>A0A930GZQ8_9FIRM</name>
<dbReference type="InterPro" id="IPR012165">
    <property type="entry name" value="Cyt_c3_hydrogenase_gsu"/>
</dbReference>
<keyword evidence="2" id="KW-0001">2Fe-2S</keyword>
<dbReference type="InterPro" id="IPR019480">
    <property type="entry name" value="Dihydroorotate_DH_Fe-S-bd"/>
</dbReference>
<dbReference type="Gene3D" id="2.40.30.10">
    <property type="entry name" value="Translation factors"/>
    <property type="match status" value="1"/>
</dbReference>
<comment type="cofactor">
    <cofactor evidence="1">
        <name>FAD</name>
        <dbReference type="ChEBI" id="CHEBI:57692"/>
    </cofactor>
    <text evidence="1">Binds 1 FAD per subunit.</text>
</comment>
<keyword evidence="2" id="KW-0408">Iron</keyword>
<dbReference type="InterPro" id="IPR017927">
    <property type="entry name" value="FAD-bd_FR_type"/>
</dbReference>
<accession>A0A930GZQ8</accession>
<dbReference type="GO" id="GO:0016491">
    <property type="term" value="F:oxidoreductase activity"/>
    <property type="evidence" value="ECO:0007669"/>
    <property type="project" value="InterPro"/>
</dbReference>
<dbReference type="InterPro" id="IPR050353">
    <property type="entry name" value="PyrK_electron_transfer"/>
</dbReference>
<keyword evidence="1" id="KW-0274">FAD</keyword>
<dbReference type="SUPFAM" id="SSF52343">
    <property type="entry name" value="Ferredoxin reductase-like, C-terminal NADP-linked domain"/>
    <property type="match status" value="1"/>
</dbReference>
<dbReference type="SUPFAM" id="SSF63380">
    <property type="entry name" value="Riboflavin synthase domain-like"/>
    <property type="match status" value="1"/>
</dbReference>
<dbReference type="InterPro" id="IPR001433">
    <property type="entry name" value="OxRdtase_FAD/NAD-bd"/>
</dbReference>
<dbReference type="Proteomes" id="UP000709351">
    <property type="component" value="Unassembled WGS sequence"/>
</dbReference>
<feature type="domain" description="FAD-binding FR-type" evidence="3">
    <location>
        <begin position="1"/>
        <end position="95"/>
    </location>
</feature>
<dbReference type="GO" id="GO:0050660">
    <property type="term" value="F:flavin adenine dinucleotide binding"/>
    <property type="evidence" value="ECO:0007669"/>
    <property type="project" value="InterPro"/>
</dbReference>
<dbReference type="Pfam" id="PF00175">
    <property type="entry name" value="NAD_binding_1"/>
    <property type="match status" value="1"/>
</dbReference>
<dbReference type="PANTHER" id="PTHR43513:SF3">
    <property type="entry name" value="DIHYDROOROTATE DEHYDROGENASE B (NAD(+)), ELECTRON TRANSFER SUBUNIT-RELATED"/>
    <property type="match status" value="1"/>
</dbReference>
<dbReference type="GO" id="GO:0046872">
    <property type="term" value="F:metal ion binding"/>
    <property type="evidence" value="ECO:0007669"/>
    <property type="project" value="UniProtKB-KW"/>
</dbReference>
<dbReference type="RefSeq" id="WP_009533894.1">
    <property type="nucleotide sequence ID" value="NZ_CAUSUX010000017.1"/>
</dbReference>